<dbReference type="Proteomes" id="UP000001307">
    <property type="component" value="Unassembled WGS sequence"/>
</dbReference>
<dbReference type="AlphaFoldDB" id="E4WZJ6"/>
<protein>
    <recommendedName>
        <fullName evidence="2">Protein FAM221A</fullName>
    </recommendedName>
</protein>
<dbReference type="OrthoDB" id="310364at2759"/>
<evidence type="ECO:0000313" key="3">
    <source>
        <dbReference type="EMBL" id="CBY22592.1"/>
    </source>
</evidence>
<dbReference type="Proteomes" id="UP000011014">
    <property type="component" value="Unassembled WGS sequence"/>
</dbReference>
<gene>
    <name evidence="3" type="ORF">GSOID_T00013358001</name>
    <name evidence="4" type="ORF">GSOID_T00019355001</name>
</gene>
<evidence type="ECO:0000313" key="4">
    <source>
        <dbReference type="EMBL" id="CBY38829.1"/>
    </source>
</evidence>
<dbReference type="InParanoid" id="E4WZJ6"/>
<sequence length="216" mass="23805">MARSVDAYAEYQRIVGGDDKGKLFSDSEYENYKKRVTPLRINNRMFVSWQNENGMDCKLIGPETKCLCQCRFKRHQTDVTVINKKTKKIPCSDCGCKGFTYVPANGPRQMRCGRCKCEASAHNAKMAPYKCPKCSKCPGFMTAARCSCGKLAPEHQLVVESKEERIAAGKPVGIDCIYKAMGGITGFSSLLDGAQRLDPSGLGDFPSITAAYKALE</sequence>
<dbReference type="Pfam" id="PF14753">
    <property type="entry name" value="FAM221"/>
    <property type="match status" value="1"/>
</dbReference>
<keyword evidence="5" id="KW-1185">Reference proteome</keyword>
<comment type="similarity">
    <text evidence="1">Belongs to the FAM221 family.</text>
</comment>
<name>E4WZJ6_OIKDI</name>
<evidence type="ECO:0000256" key="2">
    <source>
        <dbReference type="ARBA" id="ARBA00039630"/>
    </source>
</evidence>
<organism evidence="3">
    <name type="scientific">Oikopleura dioica</name>
    <name type="common">Tunicate</name>
    <dbReference type="NCBI Taxonomy" id="34765"/>
    <lineage>
        <taxon>Eukaryota</taxon>
        <taxon>Metazoa</taxon>
        <taxon>Chordata</taxon>
        <taxon>Tunicata</taxon>
        <taxon>Appendicularia</taxon>
        <taxon>Copelata</taxon>
        <taxon>Oikopleuridae</taxon>
        <taxon>Oikopleura</taxon>
    </lineage>
</organism>
<evidence type="ECO:0000256" key="1">
    <source>
        <dbReference type="ARBA" id="ARBA00011026"/>
    </source>
</evidence>
<dbReference type="PANTHER" id="PTHR31214">
    <property type="entry name" value="PROTEIN FAM221A-RELATED"/>
    <property type="match status" value="1"/>
</dbReference>
<dbReference type="EMBL" id="FN655335">
    <property type="protein sequence ID" value="CBY38829.1"/>
    <property type="molecule type" value="Genomic_DNA"/>
</dbReference>
<evidence type="ECO:0000313" key="5">
    <source>
        <dbReference type="Proteomes" id="UP000001307"/>
    </source>
</evidence>
<dbReference type="InterPro" id="IPR026755">
    <property type="entry name" value="Fam221a/b"/>
</dbReference>
<accession>E4WZJ6</accession>
<reference evidence="3" key="1">
    <citation type="journal article" date="2010" name="Science">
        <title>Plasticity of animal genome architecture unmasked by rapid evolution of a pelagic tunicate.</title>
        <authorList>
            <person name="Denoeud F."/>
            <person name="Henriet S."/>
            <person name="Mungpakdee S."/>
            <person name="Aury J.M."/>
            <person name="Da Silva C."/>
            <person name="Brinkmann H."/>
            <person name="Mikhaleva J."/>
            <person name="Olsen L.C."/>
            <person name="Jubin C."/>
            <person name="Canestro C."/>
            <person name="Bouquet J.M."/>
            <person name="Danks G."/>
            <person name="Poulain J."/>
            <person name="Campsteijn C."/>
            <person name="Adamski M."/>
            <person name="Cross I."/>
            <person name="Yadetie F."/>
            <person name="Muffato M."/>
            <person name="Louis A."/>
            <person name="Butcher S."/>
            <person name="Tsagkogeorga G."/>
            <person name="Konrad A."/>
            <person name="Singh S."/>
            <person name="Jensen M.F."/>
            <person name="Cong E.H."/>
            <person name="Eikeseth-Otteraa H."/>
            <person name="Noel B."/>
            <person name="Anthouard V."/>
            <person name="Porcel B.M."/>
            <person name="Kachouri-Lafond R."/>
            <person name="Nishino A."/>
            <person name="Ugolini M."/>
            <person name="Chourrout P."/>
            <person name="Nishida H."/>
            <person name="Aasland R."/>
            <person name="Huzurbazar S."/>
            <person name="Westhof E."/>
            <person name="Delsuc F."/>
            <person name="Lehrach H."/>
            <person name="Reinhardt R."/>
            <person name="Weissenbach J."/>
            <person name="Roy S.W."/>
            <person name="Artiguenave F."/>
            <person name="Postlethwait J.H."/>
            <person name="Manak J.R."/>
            <person name="Thompson E.M."/>
            <person name="Jaillon O."/>
            <person name="Du Pasquier L."/>
            <person name="Boudinot P."/>
            <person name="Liberles D.A."/>
            <person name="Volff J.N."/>
            <person name="Philippe H."/>
            <person name="Lenhard B."/>
            <person name="Roest Crollius H."/>
            <person name="Wincker P."/>
            <person name="Chourrout D."/>
        </authorList>
    </citation>
    <scope>NUCLEOTIDE SEQUENCE [LARGE SCALE GENOMIC DNA]</scope>
</reference>
<dbReference type="PANTHER" id="PTHR31214:SF2">
    <property type="entry name" value="PROTEIN FAM221A"/>
    <property type="match status" value="1"/>
</dbReference>
<proteinExistence type="inferred from homology"/>
<dbReference type="EMBL" id="FN653019">
    <property type="protein sequence ID" value="CBY22592.1"/>
    <property type="molecule type" value="Genomic_DNA"/>
</dbReference>